<dbReference type="OrthoDB" id="9807274at2"/>
<keyword evidence="7 8" id="KW-0472">Membrane</keyword>
<dbReference type="InterPro" id="IPR011701">
    <property type="entry name" value="MFS"/>
</dbReference>
<evidence type="ECO:0000256" key="3">
    <source>
        <dbReference type="ARBA" id="ARBA00007520"/>
    </source>
</evidence>
<feature type="transmembrane region" description="Helical" evidence="8">
    <location>
        <begin position="16"/>
        <end position="39"/>
    </location>
</feature>
<dbReference type="GO" id="GO:0022857">
    <property type="term" value="F:transmembrane transporter activity"/>
    <property type="evidence" value="ECO:0007669"/>
    <property type="project" value="InterPro"/>
</dbReference>
<accession>A0A521DGY2</accession>
<evidence type="ECO:0000256" key="5">
    <source>
        <dbReference type="ARBA" id="ARBA00022692"/>
    </source>
</evidence>
<feature type="transmembrane region" description="Helical" evidence="8">
    <location>
        <begin position="172"/>
        <end position="189"/>
    </location>
</feature>
<dbReference type="InterPro" id="IPR050189">
    <property type="entry name" value="MFS_Efflux_Transporters"/>
</dbReference>
<organism evidence="10 11">
    <name type="scientific">Gracilimonas mengyeensis</name>
    <dbReference type="NCBI Taxonomy" id="1302730"/>
    <lineage>
        <taxon>Bacteria</taxon>
        <taxon>Pseudomonadati</taxon>
        <taxon>Balneolota</taxon>
        <taxon>Balneolia</taxon>
        <taxon>Balneolales</taxon>
        <taxon>Balneolaceae</taxon>
        <taxon>Gracilimonas</taxon>
    </lineage>
</organism>
<evidence type="ECO:0000256" key="6">
    <source>
        <dbReference type="ARBA" id="ARBA00022989"/>
    </source>
</evidence>
<dbReference type="PANTHER" id="PTHR43124:SF3">
    <property type="entry name" value="CHLORAMPHENICOL EFFLUX PUMP RV0191"/>
    <property type="match status" value="1"/>
</dbReference>
<reference evidence="10 11" key="1">
    <citation type="submission" date="2017-05" db="EMBL/GenBank/DDBJ databases">
        <authorList>
            <person name="Varghese N."/>
            <person name="Submissions S."/>
        </authorList>
    </citation>
    <scope>NUCLEOTIDE SEQUENCE [LARGE SCALE GENOMIC DNA]</scope>
    <source>
        <strain evidence="10 11">DSM 21985</strain>
    </source>
</reference>
<comment type="similarity">
    <text evidence="3">Belongs to the major facilitator superfamily. TCR/Tet family.</text>
</comment>
<evidence type="ECO:0000256" key="8">
    <source>
        <dbReference type="SAM" id="Phobius"/>
    </source>
</evidence>
<feature type="domain" description="Major facilitator superfamily (MFS) profile" evidence="9">
    <location>
        <begin position="17"/>
        <end position="395"/>
    </location>
</feature>
<evidence type="ECO:0000313" key="11">
    <source>
        <dbReference type="Proteomes" id="UP000317557"/>
    </source>
</evidence>
<feature type="transmembrane region" description="Helical" evidence="8">
    <location>
        <begin position="142"/>
        <end position="166"/>
    </location>
</feature>
<feature type="transmembrane region" description="Helical" evidence="8">
    <location>
        <begin position="250"/>
        <end position="269"/>
    </location>
</feature>
<feature type="transmembrane region" description="Helical" evidence="8">
    <location>
        <begin position="281"/>
        <end position="298"/>
    </location>
</feature>
<feature type="transmembrane region" description="Helical" evidence="8">
    <location>
        <begin position="216"/>
        <end position="238"/>
    </location>
</feature>
<feature type="transmembrane region" description="Helical" evidence="8">
    <location>
        <begin position="304"/>
        <end position="326"/>
    </location>
</feature>
<evidence type="ECO:0000256" key="4">
    <source>
        <dbReference type="ARBA" id="ARBA00022475"/>
    </source>
</evidence>
<comment type="function">
    <text evidence="1">Resistance to tetracycline by an active tetracycline efflux. This is an energy-dependent process that decreases the accumulation of the antibiotic in whole cells. This protein functions as a metal-tetracycline/H(+) antiporter.</text>
</comment>
<feature type="transmembrane region" description="Helical" evidence="8">
    <location>
        <begin position="108"/>
        <end position="130"/>
    </location>
</feature>
<dbReference type="PRINTS" id="PR01035">
    <property type="entry name" value="TCRTETA"/>
</dbReference>
<evidence type="ECO:0000256" key="1">
    <source>
        <dbReference type="ARBA" id="ARBA00003279"/>
    </source>
</evidence>
<dbReference type="InterPro" id="IPR020846">
    <property type="entry name" value="MFS_dom"/>
</dbReference>
<feature type="transmembrane region" description="Helical" evidence="8">
    <location>
        <begin position="82"/>
        <end position="102"/>
    </location>
</feature>
<dbReference type="PANTHER" id="PTHR43124">
    <property type="entry name" value="PURINE EFFLUX PUMP PBUE"/>
    <property type="match status" value="1"/>
</dbReference>
<evidence type="ECO:0000256" key="2">
    <source>
        <dbReference type="ARBA" id="ARBA00004651"/>
    </source>
</evidence>
<keyword evidence="6 8" id="KW-1133">Transmembrane helix</keyword>
<dbReference type="InterPro" id="IPR001958">
    <property type="entry name" value="Tet-R_TetA/multi-R_MdtG-like"/>
</dbReference>
<protein>
    <submittedName>
        <fullName evidence="10">Predicted arabinose efflux permease, MFS family</fullName>
    </submittedName>
</protein>
<feature type="transmembrane region" description="Helical" evidence="8">
    <location>
        <begin position="347"/>
        <end position="367"/>
    </location>
</feature>
<evidence type="ECO:0000313" key="10">
    <source>
        <dbReference type="EMBL" id="SMO70886.1"/>
    </source>
</evidence>
<dbReference type="RefSeq" id="WP_142454624.1">
    <property type="nucleotide sequence ID" value="NZ_FXTP01000008.1"/>
</dbReference>
<keyword evidence="4" id="KW-1003">Cell membrane</keyword>
<dbReference type="PROSITE" id="PS50850">
    <property type="entry name" value="MFS"/>
    <property type="match status" value="1"/>
</dbReference>
<dbReference type="EMBL" id="FXTP01000008">
    <property type="protein sequence ID" value="SMO70886.1"/>
    <property type="molecule type" value="Genomic_DNA"/>
</dbReference>
<keyword evidence="11" id="KW-1185">Reference proteome</keyword>
<evidence type="ECO:0000256" key="7">
    <source>
        <dbReference type="ARBA" id="ARBA00023136"/>
    </source>
</evidence>
<proteinExistence type="inferred from homology"/>
<dbReference type="CDD" id="cd17474">
    <property type="entry name" value="MFS_YfmO_like"/>
    <property type="match status" value="1"/>
</dbReference>
<dbReference type="SUPFAM" id="SSF103473">
    <property type="entry name" value="MFS general substrate transporter"/>
    <property type="match status" value="1"/>
</dbReference>
<dbReference type="InterPro" id="IPR005829">
    <property type="entry name" value="Sugar_transporter_CS"/>
</dbReference>
<sequence length="407" mass="43860">MTQSPQNQKAGLLKDLNLYIIFGITLTAVMGVSSIAPAFPSISDALDVSATRIGLLITFFTIPGIVITPVLGLLADRFGRKVVLVPSLLLFGVAGTACAFAASFEQMLLFRALQGAGSASLGALNLTLIGDLYSSNDRATAMGYNGSVLSIGTAFYPAIGGALAILGWHYPFYLSLIAIPVGIFVLFGLEKTNSTQSLNVKEIFSNVASSLVSKKVLPLFAGIFFTFIMLYGGYITYFTILLDEKFGQNSFRIGIILSGSSFVTAYAASQLGNLTQRFSEVTLIRVAAILYLAMFLYIPVVDNIWWFILPVAVFGAAQGINLPSLLNLLTGYADKEYRAAFLSVNWVVMRTGQAIGPYVLGLVYSLVSLQGTFYAAAIAGALFVITAFFFMKPEWYEPSQDTEVFSD</sequence>
<comment type="subcellular location">
    <subcellularLocation>
        <location evidence="2">Cell membrane</location>
        <topology evidence="2">Multi-pass membrane protein</topology>
    </subcellularLocation>
</comment>
<dbReference type="Proteomes" id="UP000317557">
    <property type="component" value="Unassembled WGS sequence"/>
</dbReference>
<dbReference type="GO" id="GO:0005886">
    <property type="term" value="C:plasma membrane"/>
    <property type="evidence" value="ECO:0007669"/>
    <property type="project" value="UniProtKB-SubCell"/>
</dbReference>
<dbReference type="InterPro" id="IPR036259">
    <property type="entry name" value="MFS_trans_sf"/>
</dbReference>
<feature type="transmembrane region" description="Helical" evidence="8">
    <location>
        <begin position="373"/>
        <end position="391"/>
    </location>
</feature>
<feature type="transmembrane region" description="Helical" evidence="8">
    <location>
        <begin position="51"/>
        <end position="75"/>
    </location>
</feature>
<gene>
    <name evidence="10" type="ORF">SAMN06265219_108166</name>
</gene>
<evidence type="ECO:0000259" key="9">
    <source>
        <dbReference type="PROSITE" id="PS50850"/>
    </source>
</evidence>
<dbReference type="AlphaFoldDB" id="A0A521DGY2"/>
<keyword evidence="5 8" id="KW-0812">Transmembrane</keyword>
<dbReference type="PROSITE" id="PS00216">
    <property type="entry name" value="SUGAR_TRANSPORT_1"/>
    <property type="match status" value="1"/>
</dbReference>
<dbReference type="Pfam" id="PF07690">
    <property type="entry name" value="MFS_1"/>
    <property type="match status" value="1"/>
</dbReference>
<name>A0A521DGY2_9BACT</name>
<dbReference type="Gene3D" id="1.20.1250.20">
    <property type="entry name" value="MFS general substrate transporter like domains"/>
    <property type="match status" value="1"/>
</dbReference>